<keyword evidence="1" id="KW-0732">Signal</keyword>
<dbReference type="RefSeq" id="WP_036926131.1">
    <property type="nucleotide sequence ID" value="NZ_JRPQ01000048.1"/>
</dbReference>
<sequence>MKRQIIFYCLFFLAQSVCAQLNQQEEQTEKLILGSNMNYHVEFQSSFAHGHTPLWMHSNRHGLGSLESVNGYLRSSIIRPLRTDSLRRWGVGYGVDVAIPYHFTSKAIVQQAFAEVRWLHGSLSVGSKEYPMELKNNALSSGSQTFGINARPVPQVRLALPDYWMLPFGNRWLHIKGHIAYGRMTDDNWQHDFTQRQSKYVDQVLYHSKAGFLKIGNEDRFCPWSLELGLEMATLFGGTSYQPRSNGETKVVKGNTNMRAFWNAFMPGGHDAPEEGIVYQNVEGNQLGSWLFRMNYEGDSWCVRLYGEKYFEDHSSMLQLDYDGYGTGEEWNVKKKRKFFLYDFKDMMLGLELNLKYNHWLQSLVFEYLYTKYQSGPVYHDHTQNMSHHISGRDNFYNHYIYPGWQHWGEVIGNPLYRSPLYNEDGTIEIQNNRFKAFHLGLSGEPAERLNYRFLATYQEGFGTYNTPFFKKHHNVSLFLETAYRWRYGWRFMASFGADFGGILGNNQGFQLTVSKHGIFNL</sequence>
<protein>
    <recommendedName>
        <fullName evidence="4">Capsule assembly protein Wzi</fullName>
    </recommendedName>
</protein>
<dbReference type="EMBL" id="JRPQ01000048">
    <property type="protein sequence ID" value="KGI22867.1"/>
    <property type="molecule type" value="Genomic_DNA"/>
</dbReference>
<comment type="caution">
    <text evidence="2">The sequence shown here is derived from an EMBL/GenBank/DDBJ whole genome shotgun (WGS) entry which is preliminary data.</text>
</comment>
<feature type="signal peptide" evidence="1">
    <location>
        <begin position="1"/>
        <end position="19"/>
    </location>
</feature>
<accession>A0A098YU45</accession>
<evidence type="ECO:0000313" key="3">
    <source>
        <dbReference type="Proteomes" id="UP000029723"/>
    </source>
</evidence>
<dbReference type="Proteomes" id="UP000029723">
    <property type="component" value="Unassembled WGS sequence"/>
</dbReference>
<evidence type="ECO:0000313" key="2">
    <source>
        <dbReference type="EMBL" id="KGI22867.1"/>
    </source>
</evidence>
<feature type="chain" id="PRO_5001951389" description="Capsule assembly protein Wzi" evidence="1">
    <location>
        <begin position="20"/>
        <end position="522"/>
    </location>
</feature>
<organism evidence="2 3">
    <name type="scientific">Hoylesella timonensis S9-PR14</name>
    <dbReference type="NCBI Taxonomy" id="1401062"/>
    <lineage>
        <taxon>Bacteria</taxon>
        <taxon>Pseudomonadati</taxon>
        <taxon>Bacteroidota</taxon>
        <taxon>Bacteroidia</taxon>
        <taxon>Bacteroidales</taxon>
        <taxon>Prevotellaceae</taxon>
        <taxon>Hoylesella</taxon>
    </lineage>
</organism>
<dbReference type="OrthoDB" id="596512at2"/>
<dbReference type="AlphaFoldDB" id="A0A098YU45"/>
<name>A0A098YU45_9BACT</name>
<evidence type="ECO:0000256" key="1">
    <source>
        <dbReference type="SAM" id="SignalP"/>
    </source>
</evidence>
<proteinExistence type="predicted"/>
<reference evidence="2 3" key="1">
    <citation type="submission" date="2014-07" db="EMBL/GenBank/DDBJ databases">
        <authorList>
            <person name="McCorrison J."/>
            <person name="Sanka R."/>
            <person name="Torralba M."/>
            <person name="Gillis M."/>
            <person name="Haft D.H."/>
            <person name="Methe B."/>
            <person name="Sutton G."/>
            <person name="Nelson K.E."/>
        </authorList>
    </citation>
    <scope>NUCLEOTIDE SEQUENCE [LARGE SCALE GENOMIC DNA]</scope>
    <source>
        <strain evidence="2 3">S9-PR14</strain>
    </source>
</reference>
<evidence type="ECO:0008006" key="4">
    <source>
        <dbReference type="Google" id="ProtNLM"/>
    </source>
</evidence>
<gene>
    <name evidence="2" type="ORF">HMPREF9304_02015</name>
</gene>